<dbReference type="EMBL" id="CP011452">
    <property type="protein sequence ID" value="AKH43591.1"/>
    <property type="molecule type" value="Genomic_DNA"/>
</dbReference>
<dbReference type="Proteomes" id="UP000034392">
    <property type="component" value="Chromosome"/>
</dbReference>
<reference evidence="2" key="1">
    <citation type="submission" date="2015-05" db="EMBL/GenBank/DDBJ databases">
        <title>The complete genome of Altererythrobacter atlanticus strain 26DY36.</title>
        <authorList>
            <person name="Wu Y.-H."/>
            <person name="Cheng H."/>
            <person name="Wu X.-W."/>
        </authorList>
    </citation>
    <scope>NUCLEOTIDE SEQUENCE [LARGE SCALE GENOMIC DNA]</scope>
    <source>
        <strain evidence="2">26DY36</strain>
    </source>
</reference>
<dbReference type="AlphaFoldDB" id="A0A0F7KWM5"/>
<accession>A0A0F7KWM5</accession>
<evidence type="ECO:0000313" key="2">
    <source>
        <dbReference type="EMBL" id="AKH43591.1"/>
    </source>
</evidence>
<dbReference type="PATRIC" id="fig|1267766.3.peg.2593"/>
<proteinExistence type="predicted"/>
<sequence>MASRSLKLRLHVFSSKLHKWLALLIGAQVLLWMGTGALMSFLDLEEVRSEHIVSRAAQILPARAELPEWLERQDDVVSVATRALDGKVVTEVRRADGGVTLHDPHSGRLLSPISAATARAIARRAWIGPETSVNAARLVERDVGTEFRGPFPAWQITYDDRDATRVYIGASSGTILSARSDTWRLFDFIWGLHIMDWTQRDRINSWWLLLFGIAGTFIALSGFVLLANRLPRIRWLSWKRKSGS</sequence>
<keyword evidence="3" id="KW-1185">Reference proteome</keyword>
<feature type="transmembrane region" description="Helical" evidence="1">
    <location>
        <begin position="206"/>
        <end position="227"/>
    </location>
</feature>
<dbReference type="InterPro" id="IPR005625">
    <property type="entry name" value="PepSY-ass_TM"/>
</dbReference>
<dbReference type="OrthoDB" id="9806195at2"/>
<feature type="transmembrane region" description="Helical" evidence="1">
    <location>
        <begin position="20"/>
        <end position="42"/>
    </location>
</feature>
<evidence type="ECO:0000256" key="1">
    <source>
        <dbReference type="SAM" id="Phobius"/>
    </source>
</evidence>
<evidence type="ECO:0000313" key="3">
    <source>
        <dbReference type="Proteomes" id="UP000034392"/>
    </source>
</evidence>
<keyword evidence="1" id="KW-1133">Transmembrane helix</keyword>
<protein>
    <recommendedName>
        <fullName evidence="4">PepSY domain-containing protein</fullName>
    </recommendedName>
</protein>
<gene>
    <name evidence="2" type="ORF">WYH_02561</name>
</gene>
<name>A0A0F7KWM5_9SPHN</name>
<dbReference type="KEGG" id="aay:WYH_02561"/>
<dbReference type="STRING" id="1267766.WYH_02561"/>
<evidence type="ECO:0008006" key="4">
    <source>
        <dbReference type="Google" id="ProtNLM"/>
    </source>
</evidence>
<keyword evidence="1" id="KW-0472">Membrane</keyword>
<keyword evidence="1" id="KW-0812">Transmembrane</keyword>
<dbReference type="RefSeq" id="WP_046904106.1">
    <property type="nucleotide sequence ID" value="NZ_CP011452.2"/>
</dbReference>
<organism evidence="2 3">
    <name type="scientific">Croceibacterium atlanticum</name>
    <dbReference type="NCBI Taxonomy" id="1267766"/>
    <lineage>
        <taxon>Bacteria</taxon>
        <taxon>Pseudomonadati</taxon>
        <taxon>Pseudomonadota</taxon>
        <taxon>Alphaproteobacteria</taxon>
        <taxon>Sphingomonadales</taxon>
        <taxon>Erythrobacteraceae</taxon>
        <taxon>Croceibacterium</taxon>
    </lineage>
</organism>
<dbReference type="Pfam" id="PF03929">
    <property type="entry name" value="PepSY_TM"/>
    <property type="match status" value="1"/>
</dbReference>